<sequence>MRKLWLNKVQAKASGIPCLIPKQIEIDGEWVMDGRWTSPPPTADILLPYNRCKQVGCPVKERERPAAYVYNASEKSQFRYIPFWARFSEDIDHSKITDDEAWILSLNRGGSVRKFKSS</sequence>
<dbReference type="EMBL" id="JARTLD010000028">
    <property type="protein sequence ID" value="MED5017907.1"/>
    <property type="molecule type" value="Genomic_DNA"/>
</dbReference>
<proteinExistence type="predicted"/>
<dbReference type="Proteomes" id="UP001343257">
    <property type="component" value="Unassembled WGS sequence"/>
</dbReference>
<accession>A0ABU6PU75</accession>
<name>A0ABU6PU75_9BACL</name>
<dbReference type="RefSeq" id="WP_328277881.1">
    <property type="nucleotide sequence ID" value="NZ_JARTLD010000028.1"/>
</dbReference>
<protein>
    <submittedName>
        <fullName evidence="1">Uncharacterized protein</fullName>
    </submittedName>
</protein>
<keyword evidence="2" id="KW-1185">Reference proteome</keyword>
<gene>
    <name evidence="1" type="ORF">P9847_11395</name>
</gene>
<evidence type="ECO:0000313" key="2">
    <source>
        <dbReference type="Proteomes" id="UP001343257"/>
    </source>
</evidence>
<reference evidence="1 2" key="1">
    <citation type="submission" date="2023-03" db="EMBL/GenBank/DDBJ databases">
        <title>Bacillus Genome Sequencing.</title>
        <authorList>
            <person name="Dunlap C."/>
        </authorList>
    </citation>
    <scope>NUCLEOTIDE SEQUENCE [LARGE SCALE GENOMIC DNA]</scope>
    <source>
        <strain evidence="1 2">NRS-52</strain>
    </source>
</reference>
<evidence type="ECO:0000313" key="1">
    <source>
        <dbReference type="EMBL" id="MED5017907.1"/>
    </source>
</evidence>
<comment type="caution">
    <text evidence="1">The sequence shown here is derived from an EMBL/GenBank/DDBJ whole genome shotgun (WGS) entry which is preliminary data.</text>
</comment>
<organism evidence="1 2">
    <name type="scientific">Paenibacillus chibensis</name>
    <dbReference type="NCBI Taxonomy" id="59846"/>
    <lineage>
        <taxon>Bacteria</taxon>
        <taxon>Bacillati</taxon>
        <taxon>Bacillota</taxon>
        <taxon>Bacilli</taxon>
        <taxon>Bacillales</taxon>
        <taxon>Paenibacillaceae</taxon>
        <taxon>Paenibacillus</taxon>
    </lineage>
</organism>